<feature type="transmembrane region" description="Helical" evidence="7">
    <location>
        <begin position="192"/>
        <end position="216"/>
    </location>
</feature>
<feature type="compositionally biased region" description="Basic and acidic residues" evidence="6">
    <location>
        <begin position="58"/>
        <end position="78"/>
    </location>
</feature>
<feature type="transmembrane region" description="Helical" evidence="7">
    <location>
        <begin position="158"/>
        <end position="180"/>
    </location>
</feature>
<reference evidence="9" key="1">
    <citation type="submission" date="2020-07" db="EMBL/GenBank/DDBJ databases">
        <authorList>
            <person name="Nieuwenhuis M."/>
            <person name="Van De Peppel L.J.J."/>
        </authorList>
    </citation>
    <scope>NUCLEOTIDE SEQUENCE</scope>
    <source>
        <strain evidence="9">AP01</strain>
        <tissue evidence="9">Mycelium</tissue>
    </source>
</reference>
<name>A0A9P7GFI6_9AGAR</name>
<evidence type="ECO:0000259" key="8">
    <source>
        <dbReference type="Pfam" id="PF02656"/>
    </source>
</evidence>
<feature type="compositionally biased region" description="Polar residues" evidence="6">
    <location>
        <begin position="106"/>
        <end position="115"/>
    </location>
</feature>
<gene>
    <name evidence="9" type="ORF">DXG03_004954</name>
</gene>
<proteinExistence type="predicted"/>
<keyword evidence="3 7" id="KW-0812">Transmembrane</keyword>
<comment type="subcellular location">
    <subcellularLocation>
        <location evidence="1">Cell membrane</location>
        <topology evidence="1">Multi-pass membrane protein</topology>
    </subcellularLocation>
</comment>
<reference evidence="9" key="2">
    <citation type="submission" date="2021-10" db="EMBL/GenBank/DDBJ databases">
        <title>Phylogenomics reveals ancestral predisposition of the termite-cultivated fungus Termitomyces towards a domesticated lifestyle.</title>
        <authorList>
            <person name="Auxier B."/>
            <person name="Grum-Grzhimaylo A."/>
            <person name="Cardenas M.E."/>
            <person name="Lodge J.D."/>
            <person name="Laessoe T."/>
            <person name="Pedersen O."/>
            <person name="Smith M.E."/>
            <person name="Kuyper T.W."/>
            <person name="Franco-Molano E.A."/>
            <person name="Baroni T.J."/>
            <person name="Aanen D.K."/>
        </authorList>
    </citation>
    <scope>NUCLEOTIDE SEQUENCE</scope>
    <source>
        <strain evidence="9">AP01</strain>
        <tissue evidence="9">Mycelium</tissue>
    </source>
</reference>
<dbReference type="InterPro" id="IPR052053">
    <property type="entry name" value="IM_YidH-like"/>
</dbReference>
<evidence type="ECO:0000313" key="9">
    <source>
        <dbReference type="EMBL" id="KAG5648380.1"/>
    </source>
</evidence>
<dbReference type="Pfam" id="PF02656">
    <property type="entry name" value="DUF202"/>
    <property type="match status" value="1"/>
</dbReference>
<evidence type="ECO:0000256" key="4">
    <source>
        <dbReference type="ARBA" id="ARBA00022989"/>
    </source>
</evidence>
<feature type="compositionally biased region" description="Low complexity" evidence="6">
    <location>
        <begin position="87"/>
        <end position="98"/>
    </location>
</feature>
<evidence type="ECO:0000256" key="7">
    <source>
        <dbReference type="SAM" id="Phobius"/>
    </source>
</evidence>
<dbReference type="OrthoDB" id="199599at2759"/>
<evidence type="ECO:0000256" key="3">
    <source>
        <dbReference type="ARBA" id="ARBA00022692"/>
    </source>
</evidence>
<dbReference type="Proteomes" id="UP000775547">
    <property type="component" value="Unassembled WGS sequence"/>
</dbReference>
<evidence type="ECO:0000313" key="10">
    <source>
        <dbReference type="Proteomes" id="UP000775547"/>
    </source>
</evidence>
<keyword evidence="10" id="KW-1185">Reference proteome</keyword>
<dbReference type="PANTHER" id="PTHR34187">
    <property type="entry name" value="FGR18P"/>
    <property type="match status" value="1"/>
</dbReference>
<dbReference type="AlphaFoldDB" id="A0A9P7GFI6"/>
<dbReference type="PANTHER" id="PTHR34187:SF2">
    <property type="entry name" value="DUF202 DOMAIN-CONTAINING PROTEIN"/>
    <property type="match status" value="1"/>
</dbReference>
<keyword evidence="5 7" id="KW-0472">Membrane</keyword>
<accession>A0A9P7GFI6</accession>
<keyword evidence="2" id="KW-1003">Cell membrane</keyword>
<sequence>MTTGGSTTLLHDSNDFHTVETTPLISKSSLSASRPVRSYSNTHISPKRRFYSKTRLSKQPDKLHVDTVKPNDQNHVDHDGDEEHEPLSITTLASSSTASHDDHNEWPSTDTSQGDPSPGASPSRLKHRRRPTLASRISLTLENSGSVARDHLASERTFLAYVRTSLAIASAGVGVVRYFSVQAALTKGNFPVARALAAFITMTMSVLVVLTFGILITGRLETKK</sequence>
<feature type="compositionally biased region" description="Polar residues" evidence="6">
    <location>
        <begin position="24"/>
        <end position="44"/>
    </location>
</feature>
<organism evidence="9 10">
    <name type="scientific">Asterophora parasitica</name>
    <dbReference type="NCBI Taxonomy" id="117018"/>
    <lineage>
        <taxon>Eukaryota</taxon>
        <taxon>Fungi</taxon>
        <taxon>Dikarya</taxon>
        <taxon>Basidiomycota</taxon>
        <taxon>Agaricomycotina</taxon>
        <taxon>Agaricomycetes</taxon>
        <taxon>Agaricomycetidae</taxon>
        <taxon>Agaricales</taxon>
        <taxon>Tricholomatineae</taxon>
        <taxon>Lyophyllaceae</taxon>
        <taxon>Asterophora</taxon>
    </lineage>
</organism>
<feature type="region of interest" description="Disordered" evidence="6">
    <location>
        <begin position="24"/>
        <end position="131"/>
    </location>
</feature>
<dbReference type="GO" id="GO:0005886">
    <property type="term" value="C:plasma membrane"/>
    <property type="evidence" value="ECO:0007669"/>
    <property type="project" value="UniProtKB-SubCell"/>
</dbReference>
<comment type="caution">
    <text evidence="9">The sequence shown here is derived from an EMBL/GenBank/DDBJ whole genome shotgun (WGS) entry which is preliminary data.</text>
</comment>
<evidence type="ECO:0000256" key="6">
    <source>
        <dbReference type="SAM" id="MobiDB-lite"/>
    </source>
</evidence>
<evidence type="ECO:0000256" key="1">
    <source>
        <dbReference type="ARBA" id="ARBA00004651"/>
    </source>
</evidence>
<dbReference type="InterPro" id="IPR003807">
    <property type="entry name" value="DUF202"/>
</dbReference>
<dbReference type="EMBL" id="JABCKV010000003">
    <property type="protein sequence ID" value="KAG5648380.1"/>
    <property type="molecule type" value="Genomic_DNA"/>
</dbReference>
<feature type="compositionally biased region" description="Basic residues" evidence="6">
    <location>
        <begin position="45"/>
        <end position="56"/>
    </location>
</feature>
<feature type="domain" description="DUF202" evidence="8">
    <location>
        <begin position="149"/>
        <end position="209"/>
    </location>
</feature>
<evidence type="ECO:0000256" key="5">
    <source>
        <dbReference type="ARBA" id="ARBA00023136"/>
    </source>
</evidence>
<keyword evidence="4 7" id="KW-1133">Transmembrane helix</keyword>
<protein>
    <recommendedName>
        <fullName evidence="8">DUF202 domain-containing protein</fullName>
    </recommendedName>
</protein>
<evidence type="ECO:0000256" key="2">
    <source>
        <dbReference type="ARBA" id="ARBA00022475"/>
    </source>
</evidence>